<dbReference type="Gene3D" id="3.90.45.10">
    <property type="entry name" value="Peptide deformylase"/>
    <property type="match status" value="1"/>
</dbReference>
<protein>
    <recommendedName>
        <fullName evidence="5">Peptide deformylase</fullName>
    </recommendedName>
</protein>
<evidence type="ECO:0000313" key="3">
    <source>
        <dbReference type="EMBL" id="RNI21614.1"/>
    </source>
</evidence>
<proteinExistence type="inferred from homology"/>
<accession>A0A3M9M7R7</accession>
<sequence>MTGPQWSCVSRKAGAVELGHALRSVAARRSAGHDHGRGYIARCLHHETDHINGIVMGDRLSKRARRQLRSDHDERAVSYPANWPA</sequence>
<dbReference type="Proteomes" id="UP000271678">
    <property type="component" value="Unassembled WGS sequence"/>
</dbReference>
<comment type="caution">
    <text evidence="3">The sequence shown here is derived from an EMBL/GenBank/DDBJ whole genome shotgun (WGS) entry which is preliminary data.</text>
</comment>
<reference evidence="3 4" key="1">
    <citation type="submission" date="2018-11" db="EMBL/GenBank/DDBJ databases">
        <title>Draft genome of Simplicispira Flexivirga sp. BO-16.</title>
        <authorList>
            <person name="Im W.T."/>
        </authorList>
    </citation>
    <scope>NUCLEOTIDE SEQUENCE [LARGE SCALE GENOMIC DNA]</scope>
    <source>
        <strain evidence="3 4">BO-16</strain>
    </source>
</reference>
<evidence type="ECO:0008006" key="5">
    <source>
        <dbReference type="Google" id="ProtNLM"/>
    </source>
</evidence>
<gene>
    <name evidence="3" type="ORF">EFY87_10645</name>
</gene>
<evidence type="ECO:0000256" key="2">
    <source>
        <dbReference type="SAM" id="MobiDB-lite"/>
    </source>
</evidence>
<name>A0A3M9M7R7_9MICO</name>
<dbReference type="InterPro" id="IPR023635">
    <property type="entry name" value="Peptide_deformylase"/>
</dbReference>
<dbReference type="GO" id="GO:0042586">
    <property type="term" value="F:peptide deformylase activity"/>
    <property type="evidence" value="ECO:0007669"/>
    <property type="project" value="InterPro"/>
</dbReference>
<organism evidence="3 4">
    <name type="scientific">Flexivirga caeni</name>
    <dbReference type="NCBI Taxonomy" id="2294115"/>
    <lineage>
        <taxon>Bacteria</taxon>
        <taxon>Bacillati</taxon>
        <taxon>Actinomycetota</taxon>
        <taxon>Actinomycetes</taxon>
        <taxon>Micrococcales</taxon>
        <taxon>Dermacoccaceae</taxon>
        <taxon>Flexivirga</taxon>
    </lineage>
</organism>
<dbReference type="SUPFAM" id="SSF56420">
    <property type="entry name" value="Peptide deformylase"/>
    <property type="match status" value="1"/>
</dbReference>
<keyword evidence="4" id="KW-1185">Reference proteome</keyword>
<dbReference type="InterPro" id="IPR036821">
    <property type="entry name" value="Peptide_deformylase_sf"/>
</dbReference>
<dbReference type="OrthoDB" id="9804313at2"/>
<dbReference type="RefSeq" id="WP_123271462.1">
    <property type="nucleotide sequence ID" value="NZ_RJJQ01000010.1"/>
</dbReference>
<comment type="similarity">
    <text evidence="1">Belongs to the polypeptide deformylase family.</text>
</comment>
<dbReference type="AlphaFoldDB" id="A0A3M9M7R7"/>
<evidence type="ECO:0000313" key="4">
    <source>
        <dbReference type="Proteomes" id="UP000271678"/>
    </source>
</evidence>
<evidence type="ECO:0000256" key="1">
    <source>
        <dbReference type="ARBA" id="ARBA00010759"/>
    </source>
</evidence>
<dbReference type="Pfam" id="PF01327">
    <property type="entry name" value="Pep_deformylase"/>
    <property type="match status" value="1"/>
</dbReference>
<feature type="region of interest" description="Disordered" evidence="2">
    <location>
        <begin position="65"/>
        <end position="85"/>
    </location>
</feature>
<dbReference type="EMBL" id="RJJQ01000010">
    <property type="protein sequence ID" value="RNI21614.1"/>
    <property type="molecule type" value="Genomic_DNA"/>
</dbReference>